<dbReference type="WBParaSite" id="MCU_004874-RB">
    <property type="protein sequence ID" value="MCU_004874-RB"/>
    <property type="gene ID" value="MCU_004874"/>
</dbReference>
<dbReference type="InterPro" id="IPR050716">
    <property type="entry name" value="MAGUK"/>
</dbReference>
<name>A0A5K3F4W6_MESCO</name>
<accession>A0A5K3F4W6</accession>
<organism evidence="2">
    <name type="scientific">Mesocestoides corti</name>
    <name type="common">Flatworm</name>
    <dbReference type="NCBI Taxonomy" id="53468"/>
    <lineage>
        <taxon>Eukaryota</taxon>
        <taxon>Metazoa</taxon>
        <taxon>Spiralia</taxon>
        <taxon>Lophotrochozoa</taxon>
        <taxon>Platyhelminthes</taxon>
        <taxon>Cestoda</taxon>
        <taxon>Eucestoda</taxon>
        <taxon>Cyclophyllidea</taxon>
        <taxon>Mesocestoididae</taxon>
        <taxon>Mesocestoides</taxon>
    </lineage>
</organism>
<feature type="region of interest" description="Disordered" evidence="1">
    <location>
        <begin position="21"/>
        <end position="46"/>
    </location>
</feature>
<reference evidence="2" key="1">
    <citation type="submission" date="2019-11" db="UniProtKB">
        <authorList>
            <consortium name="WormBaseParasite"/>
        </authorList>
    </citation>
    <scope>IDENTIFICATION</scope>
</reference>
<evidence type="ECO:0000256" key="1">
    <source>
        <dbReference type="SAM" id="MobiDB-lite"/>
    </source>
</evidence>
<sequence>LGFAVSTLLIRKTISPRISGLNRCPSNLPLSHTSTMSSVNSVSKSSRRSHSSLSCVCKRPDSSVLDSRNAEPLKVIKRPTIGIVNANESHNNHRGSGATLDDASSLVDQSSSAVSPAKSTSRFLTATSVSQSDLFGINYKPNTLTITQRESIYVRALFRYDPSTDRGLAARGLAFEHGDILYVVNASDPEWWQACYAFPIPSPAWASSSSSNNVPSETPPALRHTNHSLATSASSGRLAIIPSQRRVERRNRIASKRVKFVDKETDLSGGNASPWSLAGGEVPQQQHYFEGNKFFSGDGGSSSSLSVIGGSGDNSYPIGDSASIGGTLDRRKKPNSFSIFKRFSSRRDRKDLDVAGGTLKKKSISLEDMQTGG</sequence>
<dbReference type="SUPFAM" id="SSF50044">
    <property type="entry name" value="SH3-domain"/>
    <property type="match status" value="1"/>
</dbReference>
<dbReference type="PANTHER" id="PTHR23122">
    <property type="entry name" value="MEMBRANE-ASSOCIATED GUANYLATE KINASE MAGUK"/>
    <property type="match status" value="1"/>
</dbReference>
<feature type="compositionally biased region" description="Low complexity" evidence="1">
    <location>
        <begin position="30"/>
        <end position="44"/>
    </location>
</feature>
<dbReference type="AlphaFoldDB" id="A0A5K3F4W6"/>
<proteinExistence type="predicted"/>
<dbReference type="Gene3D" id="2.30.30.40">
    <property type="entry name" value="SH3 Domains"/>
    <property type="match status" value="1"/>
</dbReference>
<evidence type="ECO:0000313" key="2">
    <source>
        <dbReference type="WBParaSite" id="MCU_004874-RB"/>
    </source>
</evidence>
<protein>
    <submittedName>
        <fullName evidence="2">SH3 domain-containing protein</fullName>
    </submittedName>
</protein>
<dbReference type="InterPro" id="IPR036028">
    <property type="entry name" value="SH3-like_dom_sf"/>
</dbReference>